<sequence>MDHHTATPADVLRFWLGAHPLEPAALQRVQGQWFQKNDAFDAELRQRFLPTIAAARAGQLDAWAEDAEGRLALLIVLDQFTRNAFRGQPEAFAGDAQALALALEGLARGHDQAVPPMARIFCYLPLEHAEDAAMQERSVVLFQSLRDAPEAEPKAFFDGTLDFARKHQAVIERFGRFPHRNAILGRASTAEELDYLAQPDAGF</sequence>
<keyword evidence="2" id="KW-1185">Reference proteome</keyword>
<dbReference type="EMBL" id="JACCKX010000001">
    <property type="protein sequence ID" value="NZA00830.1"/>
    <property type="molecule type" value="Genomic_DNA"/>
</dbReference>
<comment type="caution">
    <text evidence="1">The sequence shown here is derived from an EMBL/GenBank/DDBJ whole genome shotgun (WGS) entry which is preliminary data.</text>
</comment>
<organism evidence="1 2">
    <name type="scientific">Ottowia beijingensis</name>
    <dbReference type="NCBI Taxonomy" id="1207057"/>
    <lineage>
        <taxon>Bacteria</taxon>
        <taxon>Pseudomonadati</taxon>
        <taxon>Pseudomonadota</taxon>
        <taxon>Betaproteobacteria</taxon>
        <taxon>Burkholderiales</taxon>
        <taxon>Comamonadaceae</taxon>
        <taxon>Ottowia</taxon>
    </lineage>
</organism>
<dbReference type="RefSeq" id="WP_180549366.1">
    <property type="nucleotide sequence ID" value="NZ_JACCKX010000001.1"/>
</dbReference>
<dbReference type="AlphaFoldDB" id="A0A853IV79"/>
<gene>
    <name evidence="1" type="ORF">H0I39_01800</name>
</gene>
<accession>A0A853IV79</accession>
<name>A0A853IV79_9BURK</name>
<dbReference type="Gene3D" id="1.20.58.320">
    <property type="entry name" value="TPR-like"/>
    <property type="match status" value="1"/>
</dbReference>
<proteinExistence type="predicted"/>
<dbReference type="Gene3D" id="1.25.40.10">
    <property type="entry name" value="Tetratricopeptide repeat domain"/>
    <property type="match status" value="1"/>
</dbReference>
<dbReference type="Pfam" id="PF06041">
    <property type="entry name" value="DUF924"/>
    <property type="match status" value="1"/>
</dbReference>
<evidence type="ECO:0000313" key="2">
    <source>
        <dbReference type="Proteomes" id="UP000589716"/>
    </source>
</evidence>
<reference evidence="1 2" key="1">
    <citation type="submission" date="2020-07" db="EMBL/GenBank/DDBJ databases">
        <authorList>
            <person name="Maaloum M."/>
        </authorList>
    </citation>
    <scope>NUCLEOTIDE SEQUENCE [LARGE SCALE GENOMIC DNA]</scope>
    <source>
        <strain evidence="1 2">GCS-AN-3</strain>
    </source>
</reference>
<protein>
    <submittedName>
        <fullName evidence="1">DUF924 domain-containing protein</fullName>
    </submittedName>
</protein>
<dbReference type="InterPro" id="IPR011990">
    <property type="entry name" value="TPR-like_helical_dom_sf"/>
</dbReference>
<dbReference type="Proteomes" id="UP000589716">
    <property type="component" value="Unassembled WGS sequence"/>
</dbReference>
<evidence type="ECO:0000313" key="1">
    <source>
        <dbReference type="EMBL" id="NZA00830.1"/>
    </source>
</evidence>
<dbReference type="SUPFAM" id="SSF48452">
    <property type="entry name" value="TPR-like"/>
    <property type="match status" value="1"/>
</dbReference>
<dbReference type="InterPro" id="IPR010323">
    <property type="entry name" value="DUF924"/>
</dbReference>